<evidence type="ECO:0000313" key="13">
    <source>
        <dbReference type="Proteomes" id="UP000034705"/>
    </source>
</evidence>
<dbReference type="GO" id="GO:0004814">
    <property type="term" value="F:arginine-tRNA ligase activity"/>
    <property type="evidence" value="ECO:0007669"/>
    <property type="project" value="UniProtKB-UniRule"/>
</dbReference>
<evidence type="ECO:0000256" key="2">
    <source>
        <dbReference type="ARBA" id="ARBA00022598"/>
    </source>
</evidence>
<dbReference type="GO" id="GO:0005524">
    <property type="term" value="F:ATP binding"/>
    <property type="evidence" value="ECO:0007669"/>
    <property type="project" value="UniProtKB-UniRule"/>
</dbReference>
<dbReference type="Gene3D" id="3.40.50.620">
    <property type="entry name" value="HUPs"/>
    <property type="match status" value="1"/>
</dbReference>
<dbReference type="GO" id="GO:0006420">
    <property type="term" value="P:arginyl-tRNA aminoacylation"/>
    <property type="evidence" value="ECO:0007669"/>
    <property type="project" value="UniProtKB-UniRule"/>
</dbReference>
<dbReference type="AlphaFoldDB" id="A0A0G1PFX8"/>
<organism evidence="12 13">
    <name type="scientific">Candidatus Uhrbacteria bacterium GW2011_GWF2_46_218</name>
    <dbReference type="NCBI Taxonomy" id="1619001"/>
    <lineage>
        <taxon>Bacteria</taxon>
        <taxon>Candidatus Uhriibacteriota</taxon>
    </lineage>
</organism>
<dbReference type="PANTHER" id="PTHR11956">
    <property type="entry name" value="ARGINYL-TRNA SYNTHETASE"/>
    <property type="match status" value="1"/>
</dbReference>
<evidence type="ECO:0000256" key="5">
    <source>
        <dbReference type="ARBA" id="ARBA00022917"/>
    </source>
</evidence>
<protein>
    <recommendedName>
        <fullName evidence="8">Arginine--tRNA ligase</fullName>
        <ecNumber evidence="8">6.1.1.19</ecNumber>
    </recommendedName>
    <alternativeName>
        <fullName evidence="8">Arginyl-tRNA synthetase</fullName>
        <shortName evidence="8">ArgRS</shortName>
    </alternativeName>
</protein>
<evidence type="ECO:0000256" key="1">
    <source>
        <dbReference type="ARBA" id="ARBA00005594"/>
    </source>
</evidence>
<dbReference type="PATRIC" id="fig|1619001.3.peg.917"/>
<dbReference type="NCBIfam" id="TIGR00456">
    <property type="entry name" value="argS"/>
    <property type="match status" value="1"/>
</dbReference>
<keyword evidence="4 8" id="KW-0067">ATP-binding</keyword>
<gene>
    <name evidence="8" type="primary">argS</name>
    <name evidence="12" type="ORF">UX45_C0026G0011</name>
</gene>
<dbReference type="Proteomes" id="UP000034705">
    <property type="component" value="Unassembled WGS sequence"/>
</dbReference>
<evidence type="ECO:0000256" key="7">
    <source>
        <dbReference type="ARBA" id="ARBA00049339"/>
    </source>
</evidence>
<dbReference type="InterPro" id="IPR035684">
    <property type="entry name" value="ArgRS_core"/>
</dbReference>
<dbReference type="InterPro" id="IPR036695">
    <property type="entry name" value="Arg-tRNA-synth_N_sf"/>
</dbReference>
<dbReference type="SUPFAM" id="SSF52374">
    <property type="entry name" value="Nucleotidylyl transferase"/>
    <property type="match status" value="1"/>
</dbReference>
<accession>A0A0G1PFX8</accession>
<dbReference type="EC" id="6.1.1.19" evidence="8"/>
<dbReference type="GO" id="GO:0005737">
    <property type="term" value="C:cytoplasm"/>
    <property type="evidence" value="ECO:0007669"/>
    <property type="project" value="UniProtKB-SubCell"/>
</dbReference>
<dbReference type="HAMAP" id="MF_00123">
    <property type="entry name" value="Arg_tRNA_synth"/>
    <property type="match status" value="1"/>
</dbReference>
<dbReference type="PANTHER" id="PTHR11956:SF5">
    <property type="entry name" value="ARGININE--TRNA LIGASE, CYTOPLASMIC"/>
    <property type="match status" value="1"/>
</dbReference>
<evidence type="ECO:0000256" key="8">
    <source>
        <dbReference type="HAMAP-Rule" id="MF_00123"/>
    </source>
</evidence>
<evidence type="ECO:0000256" key="4">
    <source>
        <dbReference type="ARBA" id="ARBA00022840"/>
    </source>
</evidence>
<dbReference type="SMART" id="SM00836">
    <property type="entry name" value="DALR_1"/>
    <property type="match status" value="1"/>
</dbReference>
<dbReference type="Pfam" id="PF05746">
    <property type="entry name" value="DALR_1"/>
    <property type="match status" value="1"/>
</dbReference>
<keyword evidence="8" id="KW-0963">Cytoplasm</keyword>
<dbReference type="SMART" id="SM01016">
    <property type="entry name" value="Arg_tRNA_synt_N"/>
    <property type="match status" value="1"/>
</dbReference>
<dbReference type="InterPro" id="IPR005148">
    <property type="entry name" value="Arg-tRNA-synth_N"/>
</dbReference>
<dbReference type="SUPFAM" id="SSF55190">
    <property type="entry name" value="Arginyl-tRNA synthetase (ArgRS), N-terminal 'additional' domain"/>
    <property type="match status" value="1"/>
</dbReference>
<comment type="subcellular location">
    <subcellularLocation>
        <location evidence="8">Cytoplasm</location>
    </subcellularLocation>
</comment>
<sequence>MSVAQEAKQHILQLIKTAVGKEYTPSMDDVMRPPKDDMGDIAFPCFDLARARKQSPQEIAIELSANMEVGGWIKQVKAQGPYVNFYYSPLFAQAVLQEISEKREKYGTSNVGAQKSIMVEYAQPNTHKAIHVGHVRNFLVGQALVQVLRAQRYHVIPVSYINDLGSHVAKVVWGIKKWHQKEEIIKEDRVAFLARVYAEVSQKIEADEGAKQEIAKIFQELESLKGPSVALWKKTRKWSVDYFKALFKELGLPIDAWYFESDLVVDTKNIVEDLIKKGIAIHSDGAWLVDLQSEKLGVNLLVRSDGTLLYNAKDLALAFRKEEEYHPMQSLYVIDARQSLAMQQLFSTLKRMGFEKELAHVSYEFVTTKEGAMASRTGNVILYEELRDRLTVMAKEETKKRHPDWEEKKLKKTARAIAFSAMRFSMLRQDLEKKIVFDFDEALAFEGCTGPYLLYTYARIQSLKKKAKTSKVSLSADHLNHPLEHALWMSLASYPEVLFAASQEHQVSFIAHYLFDLSQKFSAFYNELSVLQAPGGTREERLALAQATGQVLQNGLTLLGIETIPSM</sequence>
<comment type="similarity">
    <text evidence="1 8 9">Belongs to the class-I aminoacyl-tRNA synthetase family.</text>
</comment>
<dbReference type="Gene3D" id="3.30.1360.70">
    <property type="entry name" value="Arginyl tRNA synthetase N-terminal domain"/>
    <property type="match status" value="1"/>
</dbReference>
<evidence type="ECO:0000256" key="9">
    <source>
        <dbReference type="RuleBase" id="RU363038"/>
    </source>
</evidence>
<dbReference type="InterPro" id="IPR008909">
    <property type="entry name" value="DALR_anticod-bd"/>
</dbReference>
<keyword evidence="2 8" id="KW-0436">Ligase</keyword>
<evidence type="ECO:0000259" key="11">
    <source>
        <dbReference type="SMART" id="SM01016"/>
    </source>
</evidence>
<keyword evidence="5 8" id="KW-0648">Protein biosynthesis</keyword>
<comment type="catalytic activity">
    <reaction evidence="7 8">
        <text>tRNA(Arg) + L-arginine + ATP = L-arginyl-tRNA(Arg) + AMP + diphosphate</text>
        <dbReference type="Rhea" id="RHEA:20301"/>
        <dbReference type="Rhea" id="RHEA-COMP:9658"/>
        <dbReference type="Rhea" id="RHEA-COMP:9673"/>
        <dbReference type="ChEBI" id="CHEBI:30616"/>
        <dbReference type="ChEBI" id="CHEBI:32682"/>
        <dbReference type="ChEBI" id="CHEBI:33019"/>
        <dbReference type="ChEBI" id="CHEBI:78442"/>
        <dbReference type="ChEBI" id="CHEBI:78513"/>
        <dbReference type="ChEBI" id="CHEBI:456215"/>
        <dbReference type="EC" id="6.1.1.19"/>
    </reaction>
</comment>
<keyword evidence="6 8" id="KW-0030">Aminoacyl-tRNA synthetase</keyword>
<dbReference type="PRINTS" id="PR01038">
    <property type="entry name" value="TRNASYNTHARG"/>
</dbReference>
<dbReference type="Pfam" id="PF03485">
    <property type="entry name" value="Arg_tRNA_synt_N"/>
    <property type="match status" value="1"/>
</dbReference>
<proteinExistence type="inferred from homology"/>
<comment type="subunit">
    <text evidence="8">Monomer.</text>
</comment>
<feature type="domain" description="Arginyl tRNA synthetase N-terminal" evidence="11">
    <location>
        <begin position="5"/>
        <end position="87"/>
    </location>
</feature>
<feature type="short sequence motif" description="'HIGH' region" evidence="8">
    <location>
        <begin position="124"/>
        <end position="134"/>
    </location>
</feature>
<comment type="caution">
    <text evidence="12">The sequence shown here is derived from an EMBL/GenBank/DDBJ whole genome shotgun (WGS) entry which is preliminary data.</text>
</comment>
<dbReference type="InterPro" id="IPR001278">
    <property type="entry name" value="Arg-tRNA-ligase"/>
</dbReference>
<evidence type="ECO:0000259" key="10">
    <source>
        <dbReference type="SMART" id="SM00836"/>
    </source>
</evidence>
<evidence type="ECO:0000256" key="3">
    <source>
        <dbReference type="ARBA" id="ARBA00022741"/>
    </source>
</evidence>
<dbReference type="InterPro" id="IPR009080">
    <property type="entry name" value="tRNAsynth_Ia_anticodon-bd"/>
</dbReference>
<dbReference type="Pfam" id="PF00750">
    <property type="entry name" value="tRNA-synt_1d"/>
    <property type="match status" value="1"/>
</dbReference>
<dbReference type="FunFam" id="1.10.730.10:FF:000006">
    <property type="entry name" value="Arginyl-tRNA synthetase 2, mitochondrial"/>
    <property type="match status" value="1"/>
</dbReference>
<evidence type="ECO:0000313" key="12">
    <source>
        <dbReference type="EMBL" id="KKU31674.1"/>
    </source>
</evidence>
<reference evidence="12 13" key="1">
    <citation type="journal article" date="2015" name="Nature">
        <title>rRNA introns, odd ribosomes, and small enigmatic genomes across a large radiation of phyla.</title>
        <authorList>
            <person name="Brown C.T."/>
            <person name="Hug L.A."/>
            <person name="Thomas B.C."/>
            <person name="Sharon I."/>
            <person name="Castelle C.J."/>
            <person name="Singh A."/>
            <person name="Wilkins M.J."/>
            <person name="Williams K.H."/>
            <person name="Banfield J.F."/>
        </authorList>
    </citation>
    <scope>NUCLEOTIDE SEQUENCE [LARGE SCALE GENOMIC DNA]</scope>
</reference>
<keyword evidence="3 8" id="KW-0547">Nucleotide-binding</keyword>
<evidence type="ECO:0000256" key="6">
    <source>
        <dbReference type="ARBA" id="ARBA00023146"/>
    </source>
</evidence>
<feature type="domain" description="DALR anticodon binding" evidence="10">
    <location>
        <begin position="453"/>
        <end position="567"/>
    </location>
</feature>
<dbReference type="Gene3D" id="1.10.730.10">
    <property type="entry name" value="Isoleucyl-tRNA Synthetase, Domain 1"/>
    <property type="match status" value="1"/>
</dbReference>
<dbReference type="InterPro" id="IPR014729">
    <property type="entry name" value="Rossmann-like_a/b/a_fold"/>
</dbReference>
<dbReference type="SUPFAM" id="SSF47323">
    <property type="entry name" value="Anticodon-binding domain of a subclass of class I aminoacyl-tRNA synthetases"/>
    <property type="match status" value="1"/>
</dbReference>
<dbReference type="EMBL" id="LCMG01000026">
    <property type="protein sequence ID" value="KKU31674.1"/>
    <property type="molecule type" value="Genomic_DNA"/>
</dbReference>
<name>A0A0G1PFX8_9BACT</name>